<dbReference type="PANTHER" id="PTHR31751:SF7">
    <property type="entry name" value="THAP-TYPE DOMAIN-CONTAINING PROTEIN"/>
    <property type="match status" value="1"/>
</dbReference>
<dbReference type="GeneID" id="111106988"/>
<gene>
    <name evidence="3" type="primary">LOC111106988</name>
</gene>
<protein>
    <submittedName>
        <fullName evidence="3">Uncharacterized protein LOC111106988</fullName>
    </submittedName>
</protein>
<dbReference type="AlphaFoldDB" id="A0A8B8B2H9"/>
<feature type="region of interest" description="Disordered" evidence="1">
    <location>
        <begin position="236"/>
        <end position="270"/>
    </location>
</feature>
<feature type="compositionally biased region" description="Basic and acidic residues" evidence="1">
    <location>
        <begin position="236"/>
        <end position="246"/>
    </location>
</feature>
<proteinExistence type="predicted"/>
<evidence type="ECO:0000256" key="1">
    <source>
        <dbReference type="SAM" id="MobiDB-lite"/>
    </source>
</evidence>
<evidence type="ECO:0000313" key="2">
    <source>
        <dbReference type="Proteomes" id="UP000694844"/>
    </source>
</evidence>
<sequence>MKRQYPEIKHSHDIWHAAKNWGKKIVAAGQEKSCKELLNWSTEIVNHFWHCCKVATTYEEFLDIWVGMLHHVQNEHEWALSYGRMGPGACSHGELTDDRDKDWIEKGSPAQPALTKIVLDKRFLNNVHYYLNFRSTANLEVFNNHILMYASKRIAYSPPVYRARNILAALDYNYSVDLPLLTENDGSPMYFRTFSKKSGRWTVFQRKVKKTYNHVNDIFFKILEMRLEMEEGMHRPAELSARDPRRLSRTIAPKSPPPTAEIALQKKSRF</sequence>
<keyword evidence="2" id="KW-1185">Reference proteome</keyword>
<dbReference type="KEGG" id="cvn:111106988"/>
<dbReference type="OrthoDB" id="10064735at2759"/>
<organism evidence="2 3">
    <name type="scientific">Crassostrea virginica</name>
    <name type="common">Eastern oyster</name>
    <dbReference type="NCBI Taxonomy" id="6565"/>
    <lineage>
        <taxon>Eukaryota</taxon>
        <taxon>Metazoa</taxon>
        <taxon>Spiralia</taxon>
        <taxon>Lophotrochozoa</taxon>
        <taxon>Mollusca</taxon>
        <taxon>Bivalvia</taxon>
        <taxon>Autobranchia</taxon>
        <taxon>Pteriomorphia</taxon>
        <taxon>Ostreida</taxon>
        <taxon>Ostreoidea</taxon>
        <taxon>Ostreidae</taxon>
        <taxon>Crassostrea</taxon>
    </lineage>
</organism>
<accession>A0A8B8B2H9</accession>
<dbReference type="PANTHER" id="PTHR31751">
    <property type="entry name" value="SI:CH211-108C17.2-RELATED-RELATED"/>
    <property type="match status" value="1"/>
</dbReference>
<evidence type="ECO:0000313" key="3">
    <source>
        <dbReference type="RefSeq" id="XP_022297617.1"/>
    </source>
</evidence>
<reference evidence="3" key="1">
    <citation type="submission" date="2025-08" db="UniProtKB">
        <authorList>
            <consortium name="RefSeq"/>
        </authorList>
    </citation>
    <scope>IDENTIFICATION</scope>
    <source>
        <tissue evidence="3">Whole sample</tissue>
    </source>
</reference>
<dbReference type="RefSeq" id="XP_022297617.1">
    <property type="nucleotide sequence ID" value="XM_022441909.1"/>
</dbReference>
<name>A0A8B8B2H9_CRAVI</name>
<dbReference type="Proteomes" id="UP000694844">
    <property type="component" value="Chromosome 8"/>
</dbReference>